<accession>A0A9N7R152</accession>
<keyword evidence="2" id="KW-1185">Reference proteome</keyword>
<dbReference type="InterPro" id="IPR043129">
    <property type="entry name" value="ATPase_NBD"/>
</dbReference>
<dbReference type="AlphaFoldDB" id="A0A9N7R152"/>
<evidence type="ECO:0000313" key="2">
    <source>
        <dbReference type="Proteomes" id="UP001153555"/>
    </source>
</evidence>
<sequence length="98" mass="11168">MDNKEKLSYISIDYEEIETAETSSAVENNYELPDGQVITIGAKWFRCPEDGPIWKHRAEWWVLHVPVADNIALSRRSMKIKVVAPPERNAKEKGAGLE</sequence>
<evidence type="ECO:0000313" key="1">
    <source>
        <dbReference type="EMBL" id="CAA0809736.1"/>
    </source>
</evidence>
<dbReference type="Proteomes" id="UP001153555">
    <property type="component" value="Unassembled WGS sequence"/>
</dbReference>
<name>A0A9N7R152_STRHE</name>
<proteinExistence type="predicted"/>
<gene>
    <name evidence="1" type="ORF">SHERM_11647</name>
</gene>
<comment type="caution">
    <text evidence="1">The sequence shown here is derived from an EMBL/GenBank/DDBJ whole genome shotgun (WGS) entry which is preliminary data.</text>
</comment>
<dbReference type="SUPFAM" id="SSF53067">
    <property type="entry name" value="Actin-like ATPase domain"/>
    <property type="match status" value="1"/>
</dbReference>
<organism evidence="1 2">
    <name type="scientific">Striga hermonthica</name>
    <name type="common">Purple witchweed</name>
    <name type="synonym">Buchnera hermonthica</name>
    <dbReference type="NCBI Taxonomy" id="68872"/>
    <lineage>
        <taxon>Eukaryota</taxon>
        <taxon>Viridiplantae</taxon>
        <taxon>Streptophyta</taxon>
        <taxon>Embryophyta</taxon>
        <taxon>Tracheophyta</taxon>
        <taxon>Spermatophyta</taxon>
        <taxon>Magnoliopsida</taxon>
        <taxon>eudicotyledons</taxon>
        <taxon>Gunneridae</taxon>
        <taxon>Pentapetalae</taxon>
        <taxon>asterids</taxon>
        <taxon>lamiids</taxon>
        <taxon>Lamiales</taxon>
        <taxon>Orobanchaceae</taxon>
        <taxon>Buchnereae</taxon>
        <taxon>Striga</taxon>
    </lineage>
</organism>
<dbReference type="Gene3D" id="3.90.640.10">
    <property type="entry name" value="Actin, Chain A, domain 4"/>
    <property type="match status" value="1"/>
</dbReference>
<protein>
    <submittedName>
        <fullName evidence="1">Actin-2</fullName>
    </submittedName>
</protein>
<dbReference type="EMBL" id="CACSLK010004199">
    <property type="protein sequence ID" value="CAA0809736.1"/>
    <property type="molecule type" value="Genomic_DNA"/>
</dbReference>
<dbReference type="OrthoDB" id="5132116at2759"/>
<reference evidence="1" key="1">
    <citation type="submission" date="2019-12" db="EMBL/GenBank/DDBJ databases">
        <authorList>
            <person name="Scholes J."/>
        </authorList>
    </citation>
    <scope>NUCLEOTIDE SEQUENCE</scope>
</reference>